<evidence type="ECO:0000256" key="3">
    <source>
        <dbReference type="ARBA" id="ARBA00022840"/>
    </source>
</evidence>
<dbReference type="SUPFAM" id="SSF56235">
    <property type="entry name" value="N-terminal nucleophile aminohydrolases (Ntn hydrolases)"/>
    <property type="match status" value="1"/>
</dbReference>
<dbReference type="Proteomes" id="UP000653305">
    <property type="component" value="Unassembled WGS sequence"/>
</dbReference>
<reference evidence="5" key="1">
    <citation type="submission" date="2020-07" db="EMBL/GenBank/DDBJ databases">
        <title>Ethylene signaling mediates host invasion by parasitic plants.</title>
        <authorList>
            <person name="Yoshida S."/>
        </authorList>
    </citation>
    <scope>NUCLEOTIDE SEQUENCE</scope>
    <source>
        <strain evidence="5">Okayama</strain>
    </source>
</reference>
<dbReference type="GO" id="GO:0004066">
    <property type="term" value="F:asparagine synthase (glutamine-hydrolyzing) activity"/>
    <property type="evidence" value="ECO:0007669"/>
    <property type="project" value="InterPro"/>
</dbReference>
<evidence type="ECO:0000256" key="2">
    <source>
        <dbReference type="ARBA" id="ARBA00022741"/>
    </source>
</evidence>
<dbReference type="Gene3D" id="3.40.50.620">
    <property type="entry name" value="HUPs"/>
    <property type="match status" value="1"/>
</dbReference>
<sequence>MCGILAVLGVADNSQARRSRIVELSRRLRHRGPDWSGLHHHQNCYLAHQRLAIVDPASGDQPLYNEDKTVVVTVNGEIYNHKELREKLKSHVFRTGSDCEVIAHLYEEYGEEFVNMLDGMFSFVLLDTRDNSFIAARDAIGITPLYIGWGLDGSTWLASEMKALSDDCERFMTFLPGHIYSSKNGGLRRWYNPPWFAEQIPSAPYEPLVLRQAFEKAVVKRLMTDVPFGVLLSGGLDSSLVASVASRYLADSAAAQWGTQLHTFCVGLKGSPDLRAAKEVADYLGTRHHEFHFTVAEGIDALEEVIYHIETYDVTTIRASTPMFLMSPKNQISWSENGSLW</sequence>
<evidence type="ECO:0000313" key="6">
    <source>
        <dbReference type="Proteomes" id="UP000653305"/>
    </source>
</evidence>
<dbReference type="GO" id="GO:0005524">
    <property type="term" value="F:ATP binding"/>
    <property type="evidence" value="ECO:0007669"/>
    <property type="project" value="UniProtKB-KW"/>
</dbReference>
<evidence type="ECO:0000313" key="5">
    <source>
        <dbReference type="EMBL" id="GFP84832.1"/>
    </source>
</evidence>
<dbReference type="InterPro" id="IPR017932">
    <property type="entry name" value="GATase_2_dom"/>
</dbReference>
<dbReference type="CDD" id="cd00712">
    <property type="entry name" value="AsnB"/>
    <property type="match status" value="1"/>
</dbReference>
<dbReference type="CDD" id="cd01991">
    <property type="entry name" value="Asn_synthase_B_C"/>
    <property type="match status" value="1"/>
</dbReference>
<gene>
    <name evidence="5" type="ORF">PHJA_000627000</name>
</gene>
<proteinExistence type="predicted"/>
<keyword evidence="1" id="KW-0436">Ligase</keyword>
<protein>
    <submittedName>
        <fullName evidence="5">Asparagine synthetase [glutamine-hydrolyzing] 2</fullName>
    </submittedName>
</protein>
<dbReference type="InterPro" id="IPR001962">
    <property type="entry name" value="Asn_synthase"/>
</dbReference>
<evidence type="ECO:0000256" key="1">
    <source>
        <dbReference type="ARBA" id="ARBA00022598"/>
    </source>
</evidence>
<dbReference type="Pfam" id="PF13537">
    <property type="entry name" value="GATase_7"/>
    <property type="match status" value="1"/>
</dbReference>
<dbReference type="Pfam" id="PF00733">
    <property type="entry name" value="Asn_synthase"/>
    <property type="match status" value="1"/>
</dbReference>
<dbReference type="PANTHER" id="PTHR11772:SF2">
    <property type="entry name" value="ASPARAGINE SYNTHETASE [GLUTAMINE-HYDROLYZING]"/>
    <property type="match status" value="1"/>
</dbReference>
<dbReference type="InterPro" id="IPR014729">
    <property type="entry name" value="Rossmann-like_a/b/a_fold"/>
</dbReference>
<evidence type="ECO:0000259" key="4">
    <source>
        <dbReference type="PROSITE" id="PS51278"/>
    </source>
</evidence>
<dbReference type="AlphaFoldDB" id="A0A830BF97"/>
<dbReference type="PROSITE" id="PS51278">
    <property type="entry name" value="GATASE_TYPE_2"/>
    <property type="match status" value="1"/>
</dbReference>
<dbReference type="GO" id="GO:0006529">
    <property type="term" value="P:asparagine biosynthetic process"/>
    <property type="evidence" value="ECO:0007669"/>
    <property type="project" value="InterPro"/>
</dbReference>
<dbReference type="OrthoDB" id="409189at2759"/>
<dbReference type="GO" id="GO:0005829">
    <property type="term" value="C:cytosol"/>
    <property type="evidence" value="ECO:0007669"/>
    <property type="project" value="TreeGrafter"/>
</dbReference>
<keyword evidence="3" id="KW-0067">ATP-binding</keyword>
<feature type="domain" description="Glutamine amidotransferase type-2" evidence="4">
    <location>
        <begin position="2"/>
        <end position="185"/>
    </location>
</feature>
<dbReference type="InterPro" id="IPR029055">
    <property type="entry name" value="Ntn_hydrolases_N"/>
</dbReference>
<keyword evidence="6" id="KW-1185">Reference proteome</keyword>
<comment type="caution">
    <text evidence="5">The sequence shown here is derived from an EMBL/GenBank/DDBJ whole genome shotgun (WGS) entry which is preliminary data.</text>
</comment>
<dbReference type="InterPro" id="IPR050795">
    <property type="entry name" value="Asn_Synthetase"/>
</dbReference>
<dbReference type="Gene3D" id="3.60.20.10">
    <property type="entry name" value="Glutamine Phosphoribosylpyrophosphate, subunit 1, domain 1"/>
    <property type="match status" value="1"/>
</dbReference>
<accession>A0A830BF97</accession>
<dbReference type="InterPro" id="IPR033738">
    <property type="entry name" value="AsnB_N"/>
</dbReference>
<dbReference type="PANTHER" id="PTHR11772">
    <property type="entry name" value="ASPARAGINE SYNTHETASE"/>
    <property type="match status" value="1"/>
</dbReference>
<dbReference type="SUPFAM" id="SSF52402">
    <property type="entry name" value="Adenine nucleotide alpha hydrolases-like"/>
    <property type="match status" value="1"/>
</dbReference>
<organism evidence="5 6">
    <name type="scientific">Phtheirospermum japonicum</name>
    <dbReference type="NCBI Taxonomy" id="374723"/>
    <lineage>
        <taxon>Eukaryota</taxon>
        <taxon>Viridiplantae</taxon>
        <taxon>Streptophyta</taxon>
        <taxon>Embryophyta</taxon>
        <taxon>Tracheophyta</taxon>
        <taxon>Spermatophyta</taxon>
        <taxon>Magnoliopsida</taxon>
        <taxon>eudicotyledons</taxon>
        <taxon>Gunneridae</taxon>
        <taxon>Pentapetalae</taxon>
        <taxon>asterids</taxon>
        <taxon>lamiids</taxon>
        <taxon>Lamiales</taxon>
        <taxon>Orobanchaceae</taxon>
        <taxon>Orobanchaceae incertae sedis</taxon>
        <taxon>Phtheirospermum</taxon>
    </lineage>
</organism>
<dbReference type="FunFam" id="3.60.20.10:FF:000024">
    <property type="entry name" value="Asparagine synthetase [glutamine-hydrolyzing]"/>
    <property type="match status" value="1"/>
</dbReference>
<name>A0A830BF97_9LAMI</name>
<dbReference type="EMBL" id="BMAC01000094">
    <property type="protein sequence ID" value="GFP84832.1"/>
    <property type="molecule type" value="Genomic_DNA"/>
</dbReference>
<keyword evidence="2" id="KW-0547">Nucleotide-binding</keyword>